<name>A0A0F9I0E9_9ZZZZ</name>
<protein>
    <submittedName>
        <fullName evidence="1">Uncharacterized protein</fullName>
    </submittedName>
</protein>
<dbReference type="AlphaFoldDB" id="A0A0F9I0E9"/>
<gene>
    <name evidence="1" type="ORF">LCGC14_1935400</name>
</gene>
<dbReference type="EMBL" id="LAZR01020853">
    <property type="protein sequence ID" value="KKL87365.1"/>
    <property type="molecule type" value="Genomic_DNA"/>
</dbReference>
<proteinExistence type="predicted"/>
<comment type="caution">
    <text evidence="1">The sequence shown here is derived from an EMBL/GenBank/DDBJ whole genome shotgun (WGS) entry which is preliminary data.</text>
</comment>
<evidence type="ECO:0000313" key="1">
    <source>
        <dbReference type="EMBL" id="KKL87365.1"/>
    </source>
</evidence>
<sequence>MKCCDVVCLSQSWGCICTECETEYDNAGIKKDTPEGYFTSEFNIPIPKSKFYRMFSLKEQLELQKERGAYKR</sequence>
<accession>A0A0F9I0E9</accession>
<reference evidence="1" key="1">
    <citation type="journal article" date="2015" name="Nature">
        <title>Complex archaea that bridge the gap between prokaryotes and eukaryotes.</title>
        <authorList>
            <person name="Spang A."/>
            <person name="Saw J.H."/>
            <person name="Jorgensen S.L."/>
            <person name="Zaremba-Niedzwiedzka K."/>
            <person name="Martijn J."/>
            <person name="Lind A.E."/>
            <person name="van Eijk R."/>
            <person name="Schleper C."/>
            <person name="Guy L."/>
            <person name="Ettema T.J."/>
        </authorList>
    </citation>
    <scope>NUCLEOTIDE SEQUENCE</scope>
</reference>
<organism evidence="1">
    <name type="scientific">marine sediment metagenome</name>
    <dbReference type="NCBI Taxonomy" id="412755"/>
    <lineage>
        <taxon>unclassified sequences</taxon>
        <taxon>metagenomes</taxon>
        <taxon>ecological metagenomes</taxon>
    </lineage>
</organism>